<dbReference type="GO" id="GO:0008270">
    <property type="term" value="F:zinc ion binding"/>
    <property type="evidence" value="ECO:0007669"/>
    <property type="project" value="UniProtKB-KW"/>
</dbReference>
<evidence type="ECO:0000256" key="12">
    <source>
        <dbReference type="PROSITE-ProRule" id="PRU00042"/>
    </source>
</evidence>
<name>A0AAN9BFP2_9CAEN</name>
<keyword evidence="5" id="KW-0677">Repeat</keyword>
<dbReference type="PROSITE" id="PS00028">
    <property type="entry name" value="ZINC_FINGER_C2H2_1"/>
    <property type="match status" value="2"/>
</dbReference>
<evidence type="ECO:0000256" key="4">
    <source>
        <dbReference type="ARBA" id="ARBA00022723"/>
    </source>
</evidence>
<dbReference type="Pfam" id="PF13912">
    <property type="entry name" value="zf-C2H2_6"/>
    <property type="match status" value="1"/>
</dbReference>
<evidence type="ECO:0000256" key="5">
    <source>
        <dbReference type="ARBA" id="ARBA00022737"/>
    </source>
</evidence>
<dbReference type="Proteomes" id="UP001374579">
    <property type="component" value="Unassembled WGS sequence"/>
</dbReference>
<dbReference type="Gene3D" id="3.30.160.60">
    <property type="entry name" value="Classic Zinc Finger"/>
    <property type="match status" value="2"/>
</dbReference>
<keyword evidence="9" id="KW-0238">DNA-binding</keyword>
<evidence type="ECO:0000256" key="11">
    <source>
        <dbReference type="ARBA" id="ARBA00023242"/>
    </source>
</evidence>
<dbReference type="PANTHER" id="PTHR23235:SF120">
    <property type="entry name" value="KRUPPEL-LIKE FACTOR 15"/>
    <property type="match status" value="1"/>
</dbReference>
<evidence type="ECO:0000256" key="9">
    <source>
        <dbReference type="ARBA" id="ARBA00023125"/>
    </source>
</evidence>
<evidence type="ECO:0000256" key="10">
    <source>
        <dbReference type="ARBA" id="ARBA00023163"/>
    </source>
</evidence>
<comment type="function">
    <text evidence="1">May be involved in transcriptional regulation.</text>
</comment>
<comment type="subcellular location">
    <subcellularLocation>
        <location evidence="2">Nucleus</location>
    </subcellularLocation>
</comment>
<proteinExistence type="inferred from homology"/>
<dbReference type="FunFam" id="3.30.160.60:FF:000226">
    <property type="entry name" value="Zinc finger protein 236 variant"/>
    <property type="match status" value="1"/>
</dbReference>
<keyword evidence="7" id="KW-0862">Zinc</keyword>
<evidence type="ECO:0000313" key="15">
    <source>
        <dbReference type="EMBL" id="KAK7104278.1"/>
    </source>
</evidence>
<dbReference type="PANTHER" id="PTHR23235">
    <property type="entry name" value="KRUEPPEL-LIKE TRANSCRIPTION FACTOR"/>
    <property type="match status" value="1"/>
</dbReference>
<comment type="similarity">
    <text evidence="3">Belongs to the krueppel C2H2-type zinc-finger protein family.</text>
</comment>
<feature type="compositionally biased region" description="Basic residues" evidence="13">
    <location>
        <begin position="231"/>
        <end position="240"/>
    </location>
</feature>
<keyword evidence="4" id="KW-0479">Metal-binding</keyword>
<keyword evidence="16" id="KW-1185">Reference proteome</keyword>
<evidence type="ECO:0000256" key="3">
    <source>
        <dbReference type="ARBA" id="ARBA00006991"/>
    </source>
</evidence>
<dbReference type="GO" id="GO:0000978">
    <property type="term" value="F:RNA polymerase II cis-regulatory region sequence-specific DNA binding"/>
    <property type="evidence" value="ECO:0007669"/>
    <property type="project" value="TreeGrafter"/>
</dbReference>
<dbReference type="EMBL" id="JBAMIC010000008">
    <property type="protein sequence ID" value="KAK7104278.1"/>
    <property type="molecule type" value="Genomic_DNA"/>
</dbReference>
<dbReference type="Pfam" id="PF00096">
    <property type="entry name" value="zf-C2H2"/>
    <property type="match status" value="2"/>
</dbReference>
<feature type="domain" description="C2H2-type" evidence="14">
    <location>
        <begin position="187"/>
        <end position="214"/>
    </location>
</feature>
<evidence type="ECO:0000259" key="14">
    <source>
        <dbReference type="PROSITE" id="PS50157"/>
    </source>
</evidence>
<keyword evidence="11" id="KW-0539">Nucleus</keyword>
<dbReference type="AlphaFoldDB" id="A0AAN9BFP2"/>
<feature type="compositionally biased region" description="Acidic residues" evidence="13">
    <location>
        <begin position="262"/>
        <end position="277"/>
    </location>
</feature>
<evidence type="ECO:0000256" key="8">
    <source>
        <dbReference type="ARBA" id="ARBA00023015"/>
    </source>
</evidence>
<keyword evidence="6 12" id="KW-0863">Zinc-finger</keyword>
<evidence type="ECO:0000313" key="16">
    <source>
        <dbReference type="Proteomes" id="UP001374579"/>
    </source>
</evidence>
<evidence type="ECO:0000256" key="2">
    <source>
        <dbReference type="ARBA" id="ARBA00004123"/>
    </source>
</evidence>
<evidence type="ECO:0000256" key="13">
    <source>
        <dbReference type="SAM" id="MobiDB-lite"/>
    </source>
</evidence>
<dbReference type="SUPFAM" id="SSF57667">
    <property type="entry name" value="beta-beta-alpha zinc fingers"/>
    <property type="match status" value="2"/>
</dbReference>
<dbReference type="GO" id="GO:0005634">
    <property type="term" value="C:nucleus"/>
    <property type="evidence" value="ECO:0007669"/>
    <property type="project" value="UniProtKB-SubCell"/>
</dbReference>
<keyword evidence="10" id="KW-0804">Transcription</keyword>
<gene>
    <name evidence="15" type="ORF">V1264_019027</name>
</gene>
<feature type="domain" description="C2H2-type" evidence="14">
    <location>
        <begin position="215"/>
        <end position="243"/>
    </location>
</feature>
<evidence type="ECO:0000256" key="7">
    <source>
        <dbReference type="ARBA" id="ARBA00022833"/>
    </source>
</evidence>
<dbReference type="SMART" id="SM00355">
    <property type="entry name" value="ZnF_C2H2"/>
    <property type="match status" value="3"/>
</dbReference>
<sequence length="277" mass="31443">MSGVSHKIDDYKVISLKPVRLEDFKSSNSQSYPTPVQLVKHFSQLDQERRLNYAGGISFSVTNFSGPLMKLADDEPSPLLQIPDWQLASESSEDGETAFPWLPSHPQAVLQIPDGSEDFLMDHSDEEGTSPTSVEFSDEAGDHMGNEVNTPLKPKKRTHTCSVCNKSYRLQISLEKHLKVPCELRPYKCEICQKAFKRPDHLKAHSRMHTGERPFLCSLCGKTFRQKNHLQRHSERKHVNGKVVDEGDDVDQDQNSSFDVCGLEDLEDDEMRTEDQD</sequence>
<dbReference type="GO" id="GO:0000981">
    <property type="term" value="F:DNA-binding transcription factor activity, RNA polymerase II-specific"/>
    <property type="evidence" value="ECO:0007669"/>
    <property type="project" value="TreeGrafter"/>
</dbReference>
<dbReference type="InterPro" id="IPR013087">
    <property type="entry name" value="Znf_C2H2_type"/>
</dbReference>
<feature type="domain" description="C2H2-type" evidence="14">
    <location>
        <begin position="159"/>
        <end position="186"/>
    </location>
</feature>
<organism evidence="15 16">
    <name type="scientific">Littorina saxatilis</name>
    <dbReference type="NCBI Taxonomy" id="31220"/>
    <lineage>
        <taxon>Eukaryota</taxon>
        <taxon>Metazoa</taxon>
        <taxon>Spiralia</taxon>
        <taxon>Lophotrochozoa</taxon>
        <taxon>Mollusca</taxon>
        <taxon>Gastropoda</taxon>
        <taxon>Caenogastropoda</taxon>
        <taxon>Littorinimorpha</taxon>
        <taxon>Littorinoidea</taxon>
        <taxon>Littorinidae</taxon>
        <taxon>Littorina</taxon>
    </lineage>
</organism>
<dbReference type="FunFam" id="3.30.160.60:FF:000097">
    <property type="entry name" value="Zinc finger protein"/>
    <property type="match status" value="1"/>
</dbReference>
<reference evidence="15 16" key="1">
    <citation type="submission" date="2024-02" db="EMBL/GenBank/DDBJ databases">
        <title>Chromosome-scale genome assembly of the rough periwinkle Littorina saxatilis.</title>
        <authorList>
            <person name="De Jode A."/>
            <person name="Faria R."/>
            <person name="Formenti G."/>
            <person name="Sims Y."/>
            <person name="Smith T.P."/>
            <person name="Tracey A."/>
            <person name="Wood J.M.D."/>
            <person name="Zagrodzka Z.B."/>
            <person name="Johannesson K."/>
            <person name="Butlin R.K."/>
            <person name="Leder E.H."/>
        </authorList>
    </citation>
    <scope>NUCLEOTIDE SEQUENCE [LARGE SCALE GENOMIC DNA]</scope>
    <source>
        <strain evidence="15">Snail1</strain>
        <tissue evidence="15">Muscle</tissue>
    </source>
</reference>
<evidence type="ECO:0000256" key="1">
    <source>
        <dbReference type="ARBA" id="ARBA00003767"/>
    </source>
</evidence>
<keyword evidence="8" id="KW-0805">Transcription regulation</keyword>
<dbReference type="PROSITE" id="PS50157">
    <property type="entry name" value="ZINC_FINGER_C2H2_2"/>
    <property type="match status" value="3"/>
</dbReference>
<accession>A0AAN9BFP2</accession>
<protein>
    <recommendedName>
        <fullName evidence="14">C2H2-type domain-containing protein</fullName>
    </recommendedName>
</protein>
<feature type="region of interest" description="Disordered" evidence="13">
    <location>
        <begin position="231"/>
        <end position="277"/>
    </location>
</feature>
<evidence type="ECO:0000256" key="6">
    <source>
        <dbReference type="ARBA" id="ARBA00022771"/>
    </source>
</evidence>
<comment type="caution">
    <text evidence="15">The sequence shown here is derived from an EMBL/GenBank/DDBJ whole genome shotgun (WGS) entry which is preliminary data.</text>
</comment>
<dbReference type="InterPro" id="IPR036236">
    <property type="entry name" value="Znf_C2H2_sf"/>
</dbReference>